<dbReference type="Proteomes" id="UP000054498">
    <property type="component" value="Unassembled WGS sequence"/>
</dbReference>
<dbReference type="RefSeq" id="XP_013904353.1">
    <property type="nucleotide sequence ID" value="XM_014048899.1"/>
</dbReference>
<accession>A0A0D2LF92</accession>
<reference evidence="1 2" key="1">
    <citation type="journal article" date="2013" name="BMC Genomics">
        <title>Reconstruction of the lipid metabolism for the microalga Monoraphidium neglectum from its genome sequence reveals characteristics suitable for biofuel production.</title>
        <authorList>
            <person name="Bogen C."/>
            <person name="Al-Dilaimi A."/>
            <person name="Albersmeier A."/>
            <person name="Wichmann J."/>
            <person name="Grundmann M."/>
            <person name="Rupp O."/>
            <person name="Lauersen K.J."/>
            <person name="Blifernez-Klassen O."/>
            <person name="Kalinowski J."/>
            <person name="Goesmann A."/>
            <person name="Mussgnug J.H."/>
            <person name="Kruse O."/>
        </authorList>
    </citation>
    <scope>NUCLEOTIDE SEQUENCE [LARGE SCALE GENOMIC DNA]</scope>
    <source>
        <strain evidence="1 2">SAG 48.87</strain>
    </source>
</reference>
<sequence length="680" mass="70006">MQICAGVQQTATDVLGLPFEQLPLLAERFPTATTVIIYTDTTPNRPPGSLALTTLKQPQLGGGGSEDLRALAQQLAFVPDGAWSRVASIRLVSAPDSTAAAPAAAPPHAALPGWLAARLARACPGLRSPPAVLVAGSGVGGGPSEVCGLHELWRAANTLTHLDLSVPRRAAPVAAPAHSLLRLTALERLSWLPAGAGRGSCGAGAAFGSEEPVAALAAALPALSRLTRLEAALLGRGLPSLINLDARAPEADAVADGCDSGNGSGGWRPDGSQLGAERRLFYSMLGCAGLRELRLHGDTCAAAWGEFRTAWGVRLEGLAALELRGTLEDSFDDASGAIHIPQKLLLDPPKLYAIADACPNLQSLSVRGLIVSLSAIAGGGHGVLPRLVALELGRPLAAAAAGQLARLAPRLQALAGHEHLQQLVLDWPEPRPPSRTAAAAARRRRRLPAGDRNGALLCRWRAALACFEASAAAAPTVRALACRLAGRFEAQSVDWAAPPLPTQVFEPGFTGDSDNSQWVPDAYARPSTSNAHEGAAASPKVSAAEAWGRLESLTLNLDGPLGPLLCAAAARAPNLRRLALERPELLPGRQPAARAALAGVRQLPRLESLRLDLTAHAASGGPVAAGDLRALLAQLAGARPAGLAEVSLVLPRAAAAGVGSAAMESLVLANPGLRFEFLNA</sequence>
<evidence type="ECO:0000313" key="2">
    <source>
        <dbReference type="Proteomes" id="UP000054498"/>
    </source>
</evidence>
<organism evidence="1 2">
    <name type="scientific">Monoraphidium neglectum</name>
    <dbReference type="NCBI Taxonomy" id="145388"/>
    <lineage>
        <taxon>Eukaryota</taxon>
        <taxon>Viridiplantae</taxon>
        <taxon>Chlorophyta</taxon>
        <taxon>core chlorophytes</taxon>
        <taxon>Chlorophyceae</taxon>
        <taxon>CS clade</taxon>
        <taxon>Sphaeropleales</taxon>
        <taxon>Selenastraceae</taxon>
        <taxon>Monoraphidium</taxon>
    </lineage>
</organism>
<dbReference type="AlphaFoldDB" id="A0A0D2LF92"/>
<gene>
    <name evidence="1" type="ORF">MNEG_2623</name>
</gene>
<dbReference type="KEGG" id="mng:MNEG_2623"/>
<dbReference type="EMBL" id="KK100521">
    <property type="protein sequence ID" value="KIZ05334.1"/>
    <property type="molecule type" value="Genomic_DNA"/>
</dbReference>
<name>A0A0D2LF92_9CHLO</name>
<keyword evidence="2" id="KW-1185">Reference proteome</keyword>
<protein>
    <submittedName>
        <fullName evidence="1">Uncharacterized protein</fullName>
    </submittedName>
</protein>
<dbReference type="GeneID" id="25735501"/>
<evidence type="ECO:0000313" key="1">
    <source>
        <dbReference type="EMBL" id="KIZ05334.1"/>
    </source>
</evidence>
<proteinExistence type="predicted"/>